<dbReference type="AlphaFoldDB" id="A0AAI9DB85"/>
<dbReference type="EMBL" id="ABMABF030000005">
    <property type="protein sequence ID" value="EMJ5133991.1"/>
    <property type="molecule type" value="Genomic_DNA"/>
</dbReference>
<sequence>MMTKINRDDILDRIIYSHYLEKIYSTALGRLDKLISVLLLIFGSAIILNGNPVLFGIFVAVLAAIQSTYQFGKKSGESNRKAFDYQKLYTIEAKYDDADLMDRMLELENTDSKPWSWLEPIAVLKSQIRVGVSKDKQKNLIGKLSYSEFFAASPSVGFNFLILLLTLEP</sequence>
<evidence type="ECO:0000256" key="1">
    <source>
        <dbReference type="SAM" id="Phobius"/>
    </source>
</evidence>
<protein>
    <submittedName>
        <fullName evidence="2">Uncharacterized protein</fullName>
    </submittedName>
</protein>
<organism evidence="2">
    <name type="scientific">Providencia stuartii</name>
    <dbReference type="NCBI Taxonomy" id="588"/>
    <lineage>
        <taxon>Bacteria</taxon>
        <taxon>Pseudomonadati</taxon>
        <taxon>Pseudomonadota</taxon>
        <taxon>Gammaproteobacteria</taxon>
        <taxon>Enterobacterales</taxon>
        <taxon>Morganellaceae</taxon>
        <taxon>Providencia</taxon>
    </lineage>
</organism>
<keyword evidence="1" id="KW-1133">Transmembrane helix</keyword>
<gene>
    <name evidence="2" type="ORF">RG298_001701</name>
</gene>
<feature type="transmembrane region" description="Helical" evidence="1">
    <location>
        <begin position="146"/>
        <end position="167"/>
    </location>
</feature>
<name>A0AAI9DB85_PROST</name>
<keyword evidence="1" id="KW-0812">Transmembrane</keyword>
<accession>A0AAI9DB85</accession>
<feature type="transmembrane region" description="Helical" evidence="1">
    <location>
        <begin position="31"/>
        <end position="48"/>
    </location>
</feature>
<comment type="caution">
    <text evidence="2">The sequence shown here is derived from an EMBL/GenBank/DDBJ whole genome shotgun (WGS) entry which is preliminary data.</text>
</comment>
<keyword evidence="1" id="KW-0472">Membrane</keyword>
<proteinExistence type="predicted"/>
<evidence type="ECO:0000313" key="2">
    <source>
        <dbReference type="EMBL" id="EMJ5133991.1"/>
    </source>
</evidence>
<reference evidence="2" key="1">
    <citation type="submission" date="2024-02" db="EMBL/GenBank/DDBJ databases">
        <authorList>
            <consortium name="Clinical and Environmental Microbiology Branch: Whole genome sequencing antimicrobial resistance pathogens in the healthcare setting"/>
        </authorList>
    </citation>
    <scope>NUCLEOTIDE SEQUENCE</scope>
    <source>
        <strain evidence="2">2021GO-0154</strain>
    </source>
</reference>